<accession>A0A9E5DAI6</accession>
<gene>
    <name evidence="6" type="ORF">KDK67_03805</name>
</gene>
<comment type="similarity">
    <text evidence="1">Belongs to the peptidase C1 family.</text>
</comment>
<dbReference type="InterPro" id="IPR040528">
    <property type="entry name" value="Lectin-like"/>
</dbReference>
<dbReference type="NCBIfam" id="TIGR04213">
    <property type="entry name" value="PGF_pre_PGF"/>
    <property type="match status" value="1"/>
</dbReference>
<dbReference type="Pfam" id="PF02368">
    <property type="entry name" value="Big_2"/>
    <property type="match status" value="1"/>
</dbReference>
<protein>
    <submittedName>
        <fullName evidence="6">PGF-pre-PGF domain-containing protein</fullName>
    </submittedName>
</protein>
<dbReference type="SMART" id="SM00645">
    <property type="entry name" value="Pept_C1"/>
    <property type="match status" value="1"/>
</dbReference>
<dbReference type="Pfam" id="PF00112">
    <property type="entry name" value="Peptidase_C1"/>
    <property type="match status" value="1"/>
</dbReference>
<organism evidence="6 7">
    <name type="scientific">Methanococcoides seepicolus</name>
    <dbReference type="NCBI Taxonomy" id="2828780"/>
    <lineage>
        <taxon>Archaea</taxon>
        <taxon>Methanobacteriati</taxon>
        <taxon>Methanobacteriota</taxon>
        <taxon>Stenosarchaea group</taxon>
        <taxon>Methanomicrobia</taxon>
        <taxon>Methanosarcinales</taxon>
        <taxon>Methanosarcinaceae</taxon>
        <taxon>Methanococcoides</taxon>
    </lineage>
</organism>
<dbReference type="RefSeq" id="WP_250867508.1">
    <property type="nucleotide sequence ID" value="NZ_JAGSOI010000009.1"/>
</dbReference>
<reference evidence="6" key="1">
    <citation type="journal article" date="2021" name="mSystems">
        <title>Bacteria and Archaea Synergistically Convert Glycine Betaine to Biogenic Methane in the Formosa Cold Seep of the South China Sea.</title>
        <authorList>
            <person name="Li L."/>
            <person name="Zhang W."/>
            <person name="Zhang S."/>
            <person name="Song L."/>
            <person name="Sun Q."/>
            <person name="Zhang H."/>
            <person name="Xiang H."/>
            <person name="Dong X."/>
        </authorList>
    </citation>
    <scope>NUCLEOTIDE SEQUENCE</scope>
    <source>
        <strain evidence="6">LLY</strain>
    </source>
</reference>
<dbReference type="Pfam" id="PF19077">
    <property type="entry name" value="Big_13"/>
    <property type="match status" value="2"/>
</dbReference>
<feature type="compositionally biased region" description="Polar residues" evidence="2">
    <location>
        <begin position="1040"/>
        <end position="1056"/>
    </location>
</feature>
<dbReference type="InterPro" id="IPR000169">
    <property type="entry name" value="Pept_cys_AS"/>
</dbReference>
<dbReference type="InterPro" id="IPR000668">
    <property type="entry name" value="Peptidase_C1A_C"/>
</dbReference>
<feature type="domain" description="Peptidase C1A papain C-terminal" evidence="5">
    <location>
        <begin position="117"/>
        <end position="338"/>
    </location>
</feature>
<dbReference type="PROSITE" id="PS00639">
    <property type="entry name" value="THIOL_PROTEASE_HIS"/>
    <property type="match status" value="1"/>
</dbReference>
<feature type="transmembrane region" description="Helical" evidence="3">
    <location>
        <begin position="1067"/>
        <end position="1088"/>
    </location>
</feature>
<dbReference type="InterPro" id="IPR025660">
    <property type="entry name" value="Pept_his_AS"/>
</dbReference>
<dbReference type="InterPro" id="IPR013128">
    <property type="entry name" value="Peptidase_C1A"/>
</dbReference>
<dbReference type="AlphaFoldDB" id="A0A9E5DAI6"/>
<evidence type="ECO:0000259" key="4">
    <source>
        <dbReference type="SMART" id="SM00635"/>
    </source>
</evidence>
<dbReference type="GO" id="GO:0008234">
    <property type="term" value="F:cysteine-type peptidase activity"/>
    <property type="evidence" value="ECO:0007669"/>
    <property type="project" value="InterPro"/>
</dbReference>
<dbReference type="Gene3D" id="3.90.70.10">
    <property type="entry name" value="Cysteine proteinases"/>
    <property type="match status" value="1"/>
</dbReference>
<dbReference type="InterPro" id="IPR003343">
    <property type="entry name" value="Big_2"/>
</dbReference>
<dbReference type="Gene3D" id="2.60.40.10">
    <property type="entry name" value="Immunoglobulins"/>
    <property type="match status" value="1"/>
</dbReference>
<keyword evidence="3" id="KW-0472">Membrane</keyword>
<dbReference type="Gene3D" id="3.30.420.430">
    <property type="match status" value="1"/>
</dbReference>
<evidence type="ECO:0000256" key="1">
    <source>
        <dbReference type="ARBA" id="ARBA00008455"/>
    </source>
</evidence>
<dbReference type="InterPro" id="IPR038765">
    <property type="entry name" value="Papain-like_cys_pep_sf"/>
</dbReference>
<dbReference type="Proteomes" id="UP001056766">
    <property type="component" value="Unassembled WGS sequence"/>
</dbReference>
<feature type="region of interest" description="Disordered" evidence="2">
    <location>
        <begin position="1040"/>
        <end position="1065"/>
    </location>
</feature>
<keyword evidence="3" id="KW-0812">Transmembrane</keyword>
<dbReference type="InterPro" id="IPR044016">
    <property type="entry name" value="Big_13"/>
</dbReference>
<proteinExistence type="inferred from homology"/>
<sequence>MQSIRIITITILLFCIANVALAAPAGNDSPAINETTFPAVNMAPLNPEFIDYMEKLEENVDKDTHIQSSSLNTDESIRERYSINGIIPSPVDNSHIDKSYTSSVNDIYLFSASEETLPAYYDLRNESRVTPVRDQGHSGSCWAHAVYASLESCMILDDGFYDFSENHMKNLLSNNYPEGFDRNSNGGGTSGMALAYLARWTGPVNESDEPYNDTSIYSNTSIPERKHVQEVLYLPFREYNNSHDDDFLKSAVMDYGAVFSYFYVNWAGFDDKRLTYYFDGTDYIGGHAVALVGWNDSYPKENFNITPPDDGAFICKNSWNTTVGDDGYFYISYYEASFNDNTGQVAVFIGTEDVDNYDNIYQYDPLGHIRNIGYENATINVSWAANIFTAGSDEYLNAVSFYTPDEMTDYELYIHKNPDQGPINSSGYVYSTSDTFEYAGYHTIDLNHPVKLEQDQNFSIVIKFIDPDYAELVAIEKPIENYSSKATANPGEGYISSNGTSWTDITLDYENTSICIKAFTDDPQVTSIILDPVNATIYEGETLQFNDEILDQYNYSIDANVVWSSQNQTVGTINAISGLFTAHTTGNTTISVTNGSVANSTTVNVLDIPVFSLTMDEPREGYNYSTGSIFLNVSANLDVDTWMYNINATGNHTFSPNATLSLPDGEHHLTVFANDTIGNMASVMVNFSIDTIVPTVTIELPQNTTYATNTVNLNVSADEGVAIWMYNVNGTGNHTFTPNITISLPDGDHNVTVFANDTVGNVGISMVNFTIDTTAPTVTIELPQNTTYATNTVNLNVSADEDVINWMYNVNATGNHTFTPNITLTLPEGKHNVTVFAKDTVGNVGSSMINFTIDIPLPSTPRKTSSSSSGGGGSGNTGEAFENIALKEVKTIFINKDSEVTYYFEEEEDKIEYIGFYSLKNSGRISATIEVLNGKSTLVTDTPPGTVYQHMNIWVGQAGFATENNIADPVIGFKVSKSWIAENDIDETTITLCRNHGDKWTQLSTTMLREDMEYIYFEATTPGFSPFAIIGSSQQAEVTDLSSEANNISTSNSPSGSDEEKKQSESMGLPLLSNGILMIIFSCAYLVLRKRR</sequence>
<evidence type="ECO:0000259" key="5">
    <source>
        <dbReference type="SMART" id="SM00645"/>
    </source>
</evidence>
<dbReference type="GO" id="GO:0006508">
    <property type="term" value="P:proteolysis"/>
    <property type="evidence" value="ECO:0007669"/>
    <property type="project" value="InterPro"/>
</dbReference>
<name>A0A9E5DAI6_9EURY</name>
<dbReference type="Pfam" id="PF18560">
    <property type="entry name" value="Lectin_like"/>
    <property type="match status" value="1"/>
</dbReference>
<reference evidence="6" key="2">
    <citation type="submission" date="2021-04" db="EMBL/GenBank/DDBJ databases">
        <authorList>
            <person name="Dong X."/>
        </authorList>
    </citation>
    <scope>NUCLEOTIDE SEQUENCE</scope>
    <source>
        <strain evidence="6">LLY</strain>
    </source>
</reference>
<dbReference type="InterPro" id="IPR013783">
    <property type="entry name" value="Ig-like_fold"/>
</dbReference>
<dbReference type="InterPro" id="IPR008964">
    <property type="entry name" value="Invasin/intimin_cell_adhesion"/>
</dbReference>
<evidence type="ECO:0000256" key="2">
    <source>
        <dbReference type="SAM" id="MobiDB-lite"/>
    </source>
</evidence>
<evidence type="ECO:0000313" key="6">
    <source>
        <dbReference type="EMBL" id="MCM1986141.1"/>
    </source>
</evidence>
<dbReference type="SUPFAM" id="SSF49373">
    <property type="entry name" value="Invasin/intimin cell-adhesion fragments"/>
    <property type="match status" value="1"/>
</dbReference>
<dbReference type="SUPFAM" id="SSF54001">
    <property type="entry name" value="Cysteine proteinases"/>
    <property type="match status" value="1"/>
</dbReference>
<feature type="domain" description="BIG2" evidence="4">
    <location>
        <begin position="524"/>
        <end position="604"/>
    </location>
</feature>
<dbReference type="SMART" id="SM00635">
    <property type="entry name" value="BID_2"/>
    <property type="match status" value="1"/>
</dbReference>
<evidence type="ECO:0000256" key="3">
    <source>
        <dbReference type="SAM" id="Phobius"/>
    </source>
</evidence>
<dbReference type="EMBL" id="JAGSOI010000009">
    <property type="protein sequence ID" value="MCM1986141.1"/>
    <property type="molecule type" value="Genomic_DNA"/>
</dbReference>
<keyword evidence="3" id="KW-1133">Transmembrane helix</keyword>
<dbReference type="CDD" id="cd02619">
    <property type="entry name" value="Peptidase_C1"/>
    <property type="match status" value="1"/>
</dbReference>
<keyword evidence="7" id="KW-1185">Reference proteome</keyword>
<dbReference type="PROSITE" id="PS00139">
    <property type="entry name" value="THIOL_PROTEASE_CYS"/>
    <property type="match status" value="1"/>
</dbReference>
<dbReference type="Gene3D" id="2.60.40.1080">
    <property type="match status" value="1"/>
</dbReference>
<dbReference type="PANTHER" id="PTHR12411">
    <property type="entry name" value="CYSTEINE PROTEASE FAMILY C1-RELATED"/>
    <property type="match status" value="1"/>
</dbReference>
<comment type="caution">
    <text evidence="6">The sequence shown here is derived from an EMBL/GenBank/DDBJ whole genome shotgun (WGS) entry which is preliminary data.</text>
</comment>
<evidence type="ECO:0000313" key="7">
    <source>
        <dbReference type="Proteomes" id="UP001056766"/>
    </source>
</evidence>
<dbReference type="InterPro" id="IPR026453">
    <property type="entry name" value="PGF_pre_PGF"/>
</dbReference>